<keyword evidence="6" id="KW-0464">Manganese</keyword>
<evidence type="ECO:0000256" key="5">
    <source>
        <dbReference type="ARBA" id="ARBA00022842"/>
    </source>
</evidence>
<organism evidence="9 10">
    <name type="scientific">Penicillium oxalicum (strain 114-2 / CGMCC 5302)</name>
    <name type="common">Penicillium decumbens</name>
    <dbReference type="NCBI Taxonomy" id="933388"/>
    <lineage>
        <taxon>Eukaryota</taxon>
        <taxon>Fungi</taxon>
        <taxon>Dikarya</taxon>
        <taxon>Ascomycota</taxon>
        <taxon>Pezizomycotina</taxon>
        <taxon>Eurotiomycetes</taxon>
        <taxon>Eurotiomycetidae</taxon>
        <taxon>Eurotiales</taxon>
        <taxon>Aspergillaceae</taxon>
        <taxon>Penicillium</taxon>
    </lineage>
</organism>
<dbReference type="STRING" id="933388.S7ZIB8"/>
<evidence type="ECO:0000256" key="7">
    <source>
        <dbReference type="SAM" id="MobiDB-lite"/>
    </source>
</evidence>
<feature type="domain" description="Nudix hydrolase" evidence="8">
    <location>
        <begin position="16"/>
        <end position="229"/>
    </location>
</feature>
<dbReference type="EMBL" id="KB644412">
    <property type="protein sequence ID" value="EPS30365.1"/>
    <property type="molecule type" value="Genomic_DNA"/>
</dbReference>
<keyword evidence="3" id="KW-0479">Metal-binding</keyword>
<evidence type="ECO:0000313" key="10">
    <source>
        <dbReference type="Proteomes" id="UP000019376"/>
    </source>
</evidence>
<evidence type="ECO:0000256" key="2">
    <source>
        <dbReference type="ARBA" id="ARBA00001946"/>
    </source>
</evidence>
<dbReference type="PANTHER" id="PTHR12318">
    <property type="entry name" value="TESTOSTERONE-REGULATED PROTEIN RP2"/>
    <property type="match status" value="1"/>
</dbReference>
<dbReference type="eggNOG" id="KOG3904">
    <property type="taxonomic scope" value="Eukaryota"/>
</dbReference>
<keyword evidence="5" id="KW-0460">Magnesium</keyword>
<comment type="cofactor">
    <cofactor evidence="2">
        <name>Mg(2+)</name>
        <dbReference type="ChEBI" id="CHEBI:18420"/>
    </cofactor>
</comment>
<evidence type="ECO:0000256" key="1">
    <source>
        <dbReference type="ARBA" id="ARBA00001936"/>
    </source>
</evidence>
<dbReference type="GO" id="GO:0005739">
    <property type="term" value="C:mitochondrion"/>
    <property type="evidence" value="ECO:0007669"/>
    <property type="project" value="TreeGrafter"/>
</dbReference>
<dbReference type="HOGENOM" id="CLU_018689_0_0_1"/>
<dbReference type="PROSITE" id="PS51462">
    <property type="entry name" value="NUDIX"/>
    <property type="match status" value="1"/>
</dbReference>
<sequence length="339" mass="37922">MPRSSHQGEVKKQPAMPRPSSSVILVSPQNEILLLHRVKTSSSFASAHVFPGGNLSSQDGPCPPPEDLSRHEDGPHYRRAALRELFEESGILLAKDQKSGKMIFVNQATREQGRKLIHQGKLTFDEWLAQQSPNAVPDTDQLTPFTRWITPSANAKRYTTQMYLYFMPLPVNVDKQVLEDLPREGEREEIQVPSSDGGIEVTEAQFLPAAEWLRRAQNGEIILFPPQFLLLHLVSGFLDEHPRTGLSTEEMENRRTKLVEFVHSGSPAWTDKCISPKMTKVAADGRTVLALHDPGFELKGSNRQGESDYVVLVRFVKGSAREVAVALKKDVLQGERSNL</sequence>
<dbReference type="PhylomeDB" id="S7ZIB8"/>
<dbReference type="SUPFAM" id="SSF55811">
    <property type="entry name" value="Nudix"/>
    <property type="match status" value="1"/>
</dbReference>
<dbReference type="InterPro" id="IPR015797">
    <property type="entry name" value="NUDIX_hydrolase-like_dom_sf"/>
</dbReference>
<reference evidence="9 10" key="1">
    <citation type="journal article" date="2013" name="PLoS ONE">
        <title>Genomic and secretomic analyses reveal unique features of the lignocellulolytic enzyme system of Penicillium decumbens.</title>
        <authorList>
            <person name="Liu G."/>
            <person name="Zhang L."/>
            <person name="Wei X."/>
            <person name="Zou G."/>
            <person name="Qin Y."/>
            <person name="Ma L."/>
            <person name="Li J."/>
            <person name="Zheng H."/>
            <person name="Wang S."/>
            <person name="Wang C."/>
            <person name="Xun L."/>
            <person name="Zhao G.-P."/>
            <person name="Zhou Z."/>
            <person name="Qu Y."/>
        </authorList>
    </citation>
    <scope>NUCLEOTIDE SEQUENCE [LARGE SCALE GENOMIC DNA]</scope>
    <source>
        <strain evidence="10">114-2 / CGMCC 5302</strain>
    </source>
</reference>
<feature type="region of interest" description="Disordered" evidence="7">
    <location>
        <begin position="1"/>
        <end position="23"/>
    </location>
</feature>
<feature type="region of interest" description="Disordered" evidence="7">
    <location>
        <begin position="52"/>
        <end position="73"/>
    </location>
</feature>
<dbReference type="GO" id="GO:0016818">
    <property type="term" value="F:hydrolase activity, acting on acid anhydrides, in phosphorus-containing anhydrides"/>
    <property type="evidence" value="ECO:0007669"/>
    <property type="project" value="InterPro"/>
</dbReference>
<evidence type="ECO:0000313" key="9">
    <source>
        <dbReference type="EMBL" id="EPS30365.1"/>
    </source>
</evidence>
<protein>
    <recommendedName>
        <fullName evidence="8">Nudix hydrolase domain-containing protein</fullName>
    </recommendedName>
</protein>
<evidence type="ECO:0000256" key="6">
    <source>
        <dbReference type="ARBA" id="ARBA00023211"/>
    </source>
</evidence>
<dbReference type="GO" id="GO:0046872">
    <property type="term" value="F:metal ion binding"/>
    <property type="evidence" value="ECO:0007669"/>
    <property type="project" value="UniProtKB-KW"/>
</dbReference>
<accession>S7ZIB8</accession>
<dbReference type="OrthoDB" id="1695362at2759"/>
<comment type="cofactor">
    <cofactor evidence="1">
        <name>Mn(2+)</name>
        <dbReference type="ChEBI" id="CHEBI:29035"/>
    </cofactor>
</comment>
<dbReference type="Gene3D" id="3.90.79.10">
    <property type="entry name" value="Nucleoside Triphosphate Pyrophosphohydrolase"/>
    <property type="match status" value="1"/>
</dbReference>
<evidence type="ECO:0000259" key="8">
    <source>
        <dbReference type="PROSITE" id="PS51462"/>
    </source>
</evidence>
<name>S7ZIB8_PENO1</name>
<proteinExistence type="predicted"/>
<dbReference type="AlphaFoldDB" id="S7ZIB8"/>
<gene>
    <name evidence="9" type="ORF">PDE_05316</name>
</gene>
<dbReference type="PANTHER" id="PTHR12318:SF0">
    <property type="entry name" value="ACYL-COENZYME A DIPHOSPHATASE NUDT19"/>
    <property type="match status" value="1"/>
</dbReference>
<dbReference type="CDD" id="cd18870">
    <property type="entry name" value="NUDIX_AcylCoAdiphos_Nudt19"/>
    <property type="match status" value="1"/>
</dbReference>
<dbReference type="InterPro" id="IPR039121">
    <property type="entry name" value="NUDT19"/>
</dbReference>
<dbReference type="Proteomes" id="UP000019376">
    <property type="component" value="Unassembled WGS sequence"/>
</dbReference>
<dbReference type="InterPro" id="IPR000086">
    <property type="entry name" value="NUDIX_hydrolase_dom"/>
</dbReference>
<feature type="compositionally biased region" description="Basic and acidic residues" evidence="7">
    <location>
        <begin position="1"/>
        <end position="12"/>
    </location>
</feature>
<keyword evidence="10" id="KW-1185">Reference proteome</keyword>
<evidence type="ECO:0000256" key="4">
    <source>
        <dbReference type="ARBA" id="ARBA00022801"/>
    </source>
</evidence>
<keyword evidence="4" id="KW-0378">Hydrolase</keyword>
<evidence type="ECO:0000256" key="3">
    <source>
        <dbReference type="ARBA" id="ARBA00022723"/>
    </source>
</evidence>